<dbReference type="PROSITE" id="PS00195">
    <property type="entry name" value="GLUTAREDOXIN_1"/>
    <property type="match status" value="1"/>
</dbReference>
<organism evidence="2 3">
    <name type="scientific">endosymbiont of Escarpia spicata</name>
    <dbReference type="NCBI Taxonomy" id="2200908"/>
    <lineage>
        <taxon>Bacteria</taxon>
        <taxon>Pseudomonadati</taxon>
        <taxon>Pseudomonadota</taxon>
        <taxon>Gammaproteobacteria</taxon>
        <taxon>sulfur-oxidizing symbionts</taxon>
    </lineage>
</organism>
<dbReference type="Gene3D" id="3.40.30.10">
    <property type="entry name" value="Glutaredoxin"/>
    <property type="match status" value="1"/>
</dbReference>
<comment type="caution">
    <text evidence="2">The sequence shown here is derived from an EMBL/GenBank/DDBJ whole genome shotgun (WGS) entry which is preliminary data.</text>
</comment>
<dbReference type="InterPro" id="IPR011767">
    <property type="entry name" value="GLR_AS"/>
</dbReference>
<dbReference type="InterPro" id="IPR051548">
    <property type="entry name" value="Grx-like_ET"/>
</dbReference>
<dbReference type="PANTHER" id="PTHR34386:SF1">
    <property type="entry name" value="GLUTAREDOXIN-LIKE PROTEIN NRDH"/>
    <property type="match status" value="1"/>
</dbReference>
<proteinExistence type="predicted"/>
<dbReference type="Pfam" id="PF00462">
    <property type="entry name" value="Glutaredoxin"/>
    <property type="match status" value="1"/>
</dbReference>
<dbReference type="EMBL" id="QFXE01000005">
    <property type="protein sequence ID" value="RDH87875.1"/>
    <property type="molecule type" value="Genomic_DNA"/>
</dbReference>
<dbReference type="CDD" id="cd02976">
    <property type="entry name" value="NrdH"/>
    <property type="match status" value="1"/>
</dbReference>
<dbReference type="InterPro" id="IPR036249">
    <property type="entry name" value="Thioredoxin-like_sf"/>
</dbReference>
<dbReference type="GO" id="GO:0009055">
    <property type="term" value="F:electron transfer activity"/>
    <property type="evidence" value="ECO:0007669"/>
    <property type="project" value="TreeGrafter"/>
</dbReference>
<dbReference type="PANTHER" id="PTHR34386">
    <property type="entry name" value="GLUTAREDOXIN"/>
    <property type="match status" value="1"/>
</dbReference>
<dbReference type="PROSITE" id="PS51354">
    <property type="entry name" value="GLUTAREDOXIN_2"/>
    <property type="match status" value="1"/>
</dbReference>
<evidence type="ECO:0000259" key="1">
    <source>
        <dbReference type="Pfam" id="PF00462"/>
    </source>
</evidence>
<dbReference type="GO" id="GO:0045454">
    <property type="term" value="P:cell redox homeostasis"/>
    <property type="evidence" value="ECO:0007669"/>
    <property type="project" value="TreeGrafter"/>
</dbReference>
<keyword evidence="3" id="KW-1185">Reference proteome</keyword>
<dbReference type="SUPFAM" id="SSF52833">
    <property type="entry name" value="Thioredoxin-like"/>
    <property type="match status" value="1"/>
</dbReference>
<evidence type="ECO:0000313" key="3">
    <source>
        <dbReference type="Proteomes" id="UP000254771"/>
    </source>
</evidence>
<gene>
    <name evidence="2" type="ORF">DIZ78_04875</name>
</gene>
<reference evidence="2 3" key="1">
    <citation type="journal article" date="2018" name="ISME J.">
        <title>Endosymbiont genomes yield clues of tubeworm success.</title>
        <authorList>
            <person name="Li Y."/>
            <person name="Liles M.R."/>
            <person name="Halanych K.M."/>
        </authorList>
    </citation>
    <scope>NUCLEOTIDE SEQUENCE [LARGE SCALE GENOMIC DNA]</scope>
    <source>
        <strain evidence="2">A1462</strain>
    </source>
</reference>
<feature type="domain" description="Glutaredoxin" evidence="1">
    <location>
        <begin position="11"/>
        <end position="66"/>
    </location>
</feature>
<evidence type="ECO:0000313" key="2">
    <source>
        <dbReference type="EMBL" id="RDH87875.1"/>
    </source>
</evidence>
<sequence length="88" mass="9830">MVNNNSNTAKVVIYTTQRCPHCKRAKEWLKANKVLFLEFDVGKAGKMQKRFFNMGGRSVPMIVVGDLQLPGFAPKQLKQALEHAGILA</sequence>
<accession>A0A370DS11</accession>
<dbReference type="AlphaFoldDB" id="A0A370DS11"/>
<dbReference type="Proteomes" id="UP000254771">
    <property type="component" value="Unassembled WGS sequence"/>
</dbReference>
<dbReference type="InterPro" id="IPR002109">
    <property type="entry name" value="Glutaredoxin"/>
</dbReference>
<name>A0A370DS11_9GAMM</name>
<protein>
    <submittedName>
        <fullName evidence="2">NrdH-redoxin</fullName>
    </submittedName>
</protein>